<organism evidence="2 6">
    <name type="scientific">Rotaria magnacalcarata</name>
    <dbReference type="NCBI Taxonomy" id="392030"/>
    <lineage>
        <taxon>Eukaryota</taxon>
        <taxon>Metazoa</taxon>
        <taxon>Spiralia</taxon>
        <taxon>Gnathifera</taxon>
        <taxon>Rotifera</taxon>
        <taxon>Eurotatoria</taxon>
        <taxon>Bdelloidea</taxon>
        <taxon>Philodinida</taxon>
        <taxon>Philodinidae</taxon>
        <taxon>Rotaria</taxon>
    </lineage>
</organism>
<dbReference type="InterPro" id="IPR001810">
    <property type="entry name" value="F-box_dom"/>
</dbReference>
<protein>
    <recommendedName>
        <fullName evidence="1">F-box domain-containing protein</fullName>
    </recommendedName>
</protein>
<dbReference type="EMBL" id="CAJNRF010004161">
    <property type="protein sequence ID" value="CAF2056722.1"/>
    <property type="molecule type" value="Genomic_DNA"/>
</dbReference>
<dbReference type="AlphaFoldDB" id="A0A816Q3U5"/>
<dbReference type="Proteomes" id="UP000663887">
    <property type="component" value="Unassembled WGS sequence"/>
</dbReference>
<dbReference type="Proteomes" id="UP000663866">
    <property type="component" value="Unassembled WGS sequence"/>
</dbReference>
<evidence type="ECO:0000313" key="5">
    <source>
        <dbReference type="EMBL" id="CAF4105181.1"/>
    </source>
</evidence>
<dbReference type="EMBL" id="CAJNRG010008320">
    <property type="protein sequence ID" value="CAF2103196.1"/>
    <property type="molecule type" value="Genomic_DNA"/>
</dbReference>
<evidence type="ECO:0000313" key="3">
    <source>
        <dbReference type="EMBL" id="CAF2103196.1"/>
    </source>
</evidence>
<gene>
    <name evidence="5" type="ORF">OVN521_LOCUS21108</name>
    <name evidence="4" type="ORF">UXM345_LOCUS17291</name>
    <name evidence="2" type="ORF">WKI299_LOCUS11344</name>
    <name evidence="3" type="ORF">XDN619_LOCUS19095</name>
</gene>
<dbReference type="Proteomes" id="UP000663842">
    <property type="component" value="Unassembled WGS sequence"/>
</dbReference>
<evidence type="ECO:0000313" key="2">
    <source>
        <dbReference type="EMBL" id="CAF2056722.1"/>
    </source>
</evidence>
<feature type="domain" description="F-box" evidence="1">
    <location>
        <begin position="4"/>
        <end position="51"/>
    </location>
</feature>
<reference evidence="2" key="1">
    <citation type="submission" date="2021-02" db="EMBL/GenBank/DDBJ databases">
        <authorList>
            <person name="Nowell W R."/>
        </authorList>
    </citation>
    <scope>NUCLEOTIDE SEQUENCE</scope>
</reference>
<evidence type="ECO:0000259" key="1">
    <source>
        <dbReference type="PROSITE" id="PS50181"/>
    </source>
</evidence>
<evidence type="ECO:0000313" key="6">
    <source>
        <dbReference type="Proteomes" id="UP000663856"/>
    </source>
</evidence>
<dbReference type="PROSITE" id="PS50181">
    <property type="entry name" value="FBOX"/>
    <property type="match status" value="1"/>
</dbReference>
<proteinExistence type="predicted"/>
<sequence length="595" mass="69038">MTLITLFNDLPDLALIEIFSYLSSLDILWAFSSLNQRISLLLVERGYFRCINLSSTRHRQFHILLGMLPLNDIKTLIIDMDSSPLQLSQWPYLPCLKTLILNGTREFNDVLIFVLLHAATLTHLTIQTAKASVATGFTRKYLYPLGRITPLVQNILLRHLPALRSLDLGTNNYNRMLFWRITSISVPLTYIRIVLNTVNDLLHLMSTFPLSKTLQQLHVKLSDCYWDFEFPLPTPNVLPRMNQLHTFTFAKSFQWKLNAEWTFVEILTSANVMPILRKANLAVVLTVEDLDRINQSSIFIDSRRVDVHFALHIHGTCHYTKARDHLPRGSLFHPKQVMLSRFITNYWHNIAHYTSLDFDYMKEGQACRHLWYTLPWSFDEFFQLYLSDRRITEREICAYPSSIDTIRSSSFIPLNGRGDTLLSPNFSLVRTLPLDNVDLYSFRFSEATMRVTIPTHCIILINNICCLNNCLFTLNIRSIHISLYSSSNIVDINWNSLHVLSLLPLLKSLRVVVYNEKKILDSKDCQIIVKILSMLNNFAFCFRTNNDYCRDTAIDIYDVYGKSIVNLRHHIFTLLLDQQFNIIIESDGCGLTVWL</sequence>
<dbReference type="EMBL" id="CAJOBF010002228">
    <property type="protein sequence ID" value="CAF4019712.1"/>
    <property type="molecule type" value="Genomic_DNA"/>
</dbReference>
<name>A0A816Q3U5_9BILA</name>
<keyword evidence="7" id="KW-1185">Reference proteome</keyword>
<evidence type="ECO:0000313" key="4">
    <source>
        <dbReference type="EMBL" id="CAF4019712.1"/>
    </source>
</evidence>
<evidence type="ECO:0000313" key="7">
    <source>
        <dbReference type="Proteomes" id="UP000663866"/>
    </source>
</evidence>
<comment type="caution">
    <text evidence="2">The sequence shown here is derived from an EMBL/GenBank/DDBJ whole genome shotgun (WGS) entry which is preliminary data.</text>
</comment>
<dbReference type="Proteomes" id="UP000663856">
    <property type="component" value="Unassembled WGS sequence"/>
</dbReference>
<dbReference type="EMBL" id="CAJOBG010004313">
    <property type="protein sequence ID" value="CAF4105181.1"/>
    <property type="molecule type" value="Genomic_DNA"/>
</dbReference>
<accession>A0A816Q3U5</accession>